<dbReference type="PANTHER" id="PTHR13377:SF3">
    <property type="entry name" value="TRANSMEMBRANE PROTEIN 115"/>
    <property type="match status" value="1"/>
</dbReference>
<evidence type="ECO:0000313" key="6">
    <source>
        <dbReference type="EMBL" id="EFC46071.1"/>
    </source>
</evidence>
<keyword evidence="4 5" id="KW-0472">Membrane</keyword>
<dbReference type="GO" id="GO:0016020">
    <property type="term" value="C:membrane"/>
    <property type="evidence" value="ECO:0007669"/>
    <property type="project" value="UniProtKB-SubCell"/>
</dbReference>
<dbReference type="GO" id="GO:0005794">
    <property type="term" value="C:Golgi apparatus"/>
    <property type="evidence" value="ECO:0007669"/>
    <property type="project" value="TreeGrafter"/>
</dbReference>
<gene>
    <name evidence="6" type="ORF">NAEGRDRAFT_65857</name>
</gene>
<evidence type="ECO:0000313" key="7">
    <source>
        <dbReference type="Proteomes" id="UP000006671"/>
    </source>
</evidence>
<evidence type="ECO:0000256" key="1">
    <source>
        <dbReference type="ARBA" id="ARBA00004141"/>
    </source>
</evidence>
<keyword evidence="3 5" id="KW-1133">Transmembrane helix</keyword>
<dbReference type="STRING" id="5762.D2VAH1"/>
<dbReference type="OrthoDB" id="73612at2759"/>
<accession>D2VAH1</accession>
<reference evidence="6 7" key="1">
    <citation type="journal article" date="2010" name="Cell">
        <title>The genome of Naegleria gruberi illuminates early eukaryotic versatility.</title>
        <authorList>
            <person name="Fritz-Laylin L.K."/>
            <person name="Prochnik S.E."/>
            <person name="Ginger M.L."/>
            <person name="Dacks J.B."/>
            <person name="Carpenter M.L."/>
            <person name="Field M.C."/>
            <person name="Kuo A."/>
            <person name="Paredez A."/>
            <person name="Chapman J."/>
            <person name="Pham J."/>
            <person name="Shu S."/>
            <person name="Neupane R."/>
            <person name="Cipriano M."/>
            <person name="Mancuso J."/>
            <person name="Tu H."/>
            <person name="Salamov A."/>
            <person name="Lindquist E."/>
            <person name="Shapiro H."/>
            <person name="Lucas S."/>
            <person name="Grigoriev I.V."/>
            <person name="Cande W.Z."/>
            <person name="Fulton C."/>
            <person name="Rokhsar D.S."/>
            <person name="Dawson S.C."/>
        </authorList>
    </citation>
    <scope>NUCLEOTIDE SEQUENCE [LARGE SCALE GENOMIC DNA]</scope>
    <source>
        <strain evidence="6 7">NEG-M</strain>
    </source>
</reference>
<sequence length="200" mass="22679">MIMKQQIPEEYPINFIPLRGKDVPFVALCISIVISFVANQVTDLPFIIFGFYISWIYLRFYQTTYDGIVEAPYKGDHSDSFAFHTLFPSSLQPFILPVSNYTYNLARSLKIVSELRTIQSNNQSSNKTVSLSSNFDSIFMDSPAKPSQHASSSTASALLEKHIEVVASEQQPIGSQTTDRSKRRELAVQELEKRIQNMNI</sequence>
<evidence type="ECO:0000256" key="4">
    <source>
        <dbReference type="ARBA" id="ARBA00023136"/>
    </source>
</evidence>
<evidence type="ECO:0000256" key="2">
    <source>
        <dbReference type="ARBA" id="ARBA00022692"/>
    </source>
</evidence>
<dbReference type="OMA" id="DSFAFHT"/>
<dbReference type="RefSeq" id="XP_002678815.1">
    <property type="nucleotide sequence ID" value="XM_002678769.1"/>
</dbReference>
<feature type="transmembrane region" description="Helical" evidence="5">
    <location>
        <begin position="21"/>
        <end position="38"/>
    </location>
</feature>
<evidence type="ECO:0000256" key="5">
    <source>
        <dbReference type="SAM" id="Phobius"/>
    </source>
</evidence>
<dbReference type="AlphaFoldDB" id="D2VAH1"/>
<keyword evidence="2 5" id="KW-0812">Transmembrane</keyword>
<name>D2VAH1_NAEGR</name>
<comment type="subcellular location">
    <subcellularLocation>
        <location evidence="1">Membrane</location>
        <topology evidence="1">Multi-pass membrane protein</topology>
    </subcellularLocation>
</comment>
<dbReference type="GO" id="GO:0006890">
    <property type="term" value="P:retrograde vesicle-mediated transport, Golgi to endoplasmic reticulum"/>
    <property type="evidence" value="ECO:0007669"/>
    <property type="project" value="InterPro"/>
</dbReference>
<feature type="transmembrane region" description="Helical" evidence="5">
    <location>
        <begin position="44"/>
        <end position="61"/>
    </location>
</feature>
<dbReference type="KEGG" id="ngr:NAEGRDRAFT_65857"/>
<keyword evidence="7" id="KW-1185">Reference proteome</keyword>
<dbReference type="InParanoid" id="D2VAH1"/>
<dbReference type="PANTHER" id="PTHR13377">
    <property type="entry name" value="PLACENTAL PROTEIN 6"/>
    <property type="match status" value="1"/>
</dbReference>
<dbReference type="GeneID" id="8859150"/>
<proteinExistence type="predicted"/>
<organism evidence="7">
    <name type="scientific">Naegleria gruberi</name>
    <name type="common">Amoeba</name>
    <dbReference type="NCBI Taxonomy" id="5762"/>
    <lineage>
        <taxon>Eukaryota</taxon>
        <taxon>Discoba</taxon>
        <taxon>Heterolobosea</taxon>
        <taxon>Tetramitia</taxon>
        <taxon>Eutetramitia</taxon>
        <taxon>Vahlkampfiidae</taxon>
        <taxon>Naegleria</taxon>
    </lineage>
</organism>
<dbReference type="EMBL" id="GG738860">
    <property type="protein sequence ID" value="EFC46071.1"/>
    <property type="molecule type" value="Genomic_DNA"/>
</dbReference>
<dbReference type="Proteomes" id="UP000006671">
    <property type="component" value="Unassembled WGS sequence"/>
</dbReference>
<protein>
    <submittedName>
        <fullName evidence="6">Predicted protein</fullName>
    </submittedName>
</protein>
<dbReference type="eggNOG" id="KOG2890">
    <property type="taxonomic scope" value="Eukaryota"/>
</dbReference>
<evidence type="ECO:0000256" key="3">
    <source>
        <dbReference type="ARBA" id="ARBA00022989"/>
    </source>
</evidence>
<dbReference type="VEuPathDB" id="AmoebaDB:NAEGRDRAFT_65857"/>
<dbReference type="InterPro" id="IPR013861">
    <property type="entry name" value="TMEM115/Pdh1/Rbl19"/>
</dbReference>